<dbReference type="Pfam" id="PF13620">
    <property type="entry name" value="CarboxypepD_reg"/>
    <property type="match status" value="1"/>
</dbReference>
<evidence type="ECO:0000256" key="1">
    <source>
        <dbReference type="SAM" id="SignalP"/>
    </source>
</evidence>
<dbReference type="InterPro" id="IPR057601">
    <property type="entry name" value="Oar-like_b-barrel"/>
</dbReference>
<gene>
    <name evidence="3" type="ORF">SAMN05421770_1182</name>
</gene>
<dbReference type="InterPro" id="IPR008969">
    <property type="entry name" value="CarboxyPept-like_regulatory"/>
</dbReference>
<accession>A0A239MN72</accession>
<keyword evidence="1" id="KW-0732">Signal</keyword>
<dbReference type="OrthoDB" id="97893at2"/>
<dbReference type="SUPFAM" id="SSF49464">
    <property type="entry name" value="Carboxypeptidase regulatory domain-like"/>
    <property type="match status" value="1"/>
</dbReference>
<dbReference type="AlphaFoldDB" id="A0A239MN72"/>
<protein>
    <submittedName>
        <fullName evidence="3">Carboxypeptidase regulatory-like domain-containing protein</fullName>
    </submittedName>
</protein>
<dbReference type="GO" id="GO:0015344">
    <property type="term" value="F:siderophore uptake transmembrane transporter activity"/>
    <property type="evidence" value="ECO:0007669"/>
    <property type="project" value="TreeGrafter"/>
</dbReference>
<dbReference type="GO" id="GO:0004180">
    <property type="term" value="F:carboxypeptidase activity"/>
    <property type="evidence" value="ECO:0007669"/>
    <property type="project" value="UniProtKB-KW"/>
</dbReference>
<evidence type="ECO:0000313" key="4">
    <source>
        <dbReference type="Proteomes" id="UP000198356"/>
    </source>
</evidence>
<keyword evidence="3" id="KW-0645">Protease</keyword>
<dbReference type="PANTHER" id="PTHR30069">
    <property type="entry name" value="TONB-DEPENDENT OUTER MEMBRANE RECEPTOR"/>
    <property type="match status" value="1"/>
</dbReference>
<proteinExistence type="predicted"/>
<keyword evidence="4" id="KW-1185">Reference proteome</keyword>
<dbReference type="Gene3D" id="2.60.40.1120">
    <property type="entry name" value="Carboxypeptidase-like, regulatory domain"/>
    <property type="match status" value="1"/>
</dbReference>
<sequence>MKKFFPTIFLAGALLAPASLLGQVSSSTISGSVADTTGAVIPGAKVVATNTATNVKTVSITDSAGSYTLPFLPPGSYTVEVDAPQFKHYKQSQLNLSAGDHPNIDVHLELGGSDQVVQVTADAPLLGTADASNGQVVTTKQVESLPLNGRTPMVLTQYTAGVVSTTTPGAVHAYDNSAVSAFSIGGLPNKTSEILIDGAPDNASDNSAAYSPMVDAVAEVRIHTFESDAAYGHTGGGVANQITKSGTNRIHGSGWEFNQINNLAANNYFNKRTGTQLAAYQYNQYGGTIGGPVFIPKVFNGKDKLFFFFGYEGIHNNAPGQVTTSVPTAAELKGDFSQTLASGCPGGYANNPATAAAICLPYGTQTTNYADPGQLYNPSTGTLSGTLVTRQPYLNNQIPTSSFNSVATALAAYYPGANVTGNSDGSNNYSGAVPGGDRYDNEFFRVDYNISQNNKLFATIRRNNRNNFANEFFGANDIAIGDILTRRNWGGTLGDVYTISPTLIGESRINYTRYVQNQTSPAQGFGATSLGLPSYVQTNAQILLFPQVKFGSCTTAVIQCLGTSTTSPGLGVFNSFGVYTDLIKIVRNHTLKIGFDGREYQKGGFTYGASQGAYTFDASYVQATNASSTSTNSLIGNDLAAFLLGLPTTASYDVNAKEVAQNKYLAAFLQDDWRVSNKLTLNMGLRFDQDFSPYERDNRIVNGFAATTANPIAAAAQTAYAAHPIALLPAANFAVNGGLTFANAQNRNMYDVQSHTFSPRVGFSFTPKADGKTAIRGGFGIFVLPELPYQNAINQEGFSQTTQAQTTTNSYLTANATLSNPFPAGILAPAGSSAGLATFNGQAITFFSPVVHNGYSERWTLGVQHQLPGNYLLEVAYVGNHALKLPINQQLNYIPKQYLAATTDPTLNATVKTQLNTNVTNPLAGLLPNGAGSINSSTTATYQLLLKYPEYPLNGVTLQNAPAGSSYFDALDVRVEKRPGKGITFLVNYQWSKVLERVTYLNNFDASPELRISQYDHPNHMVAAVTYDLPYGRGRIFGDKGSKFLTIPLGGWTINSIYTYQTGAPLTLGNVIRYAGVPLNYNDRQTAPKVSSFNTAAFDIAAADQPTYNVRTLPSQFSNFRIDSINDWDGSIMKAFNFTEHTYLQIRAEAFNVNNRPQFGAPNLTPTSSAFGQITSQANTPRVLQLGARLSF</sequence>
<dbReference type="EMBL" id="FZOU01000018">
    <property type="protein sequence ID" value="SNT44105.1"/>
    <property type="molecule type" value="Genomic_DNA"/>
</dbReference>
<name>A0A239MN72_9BACT</name>
<reference evidence="3 4" key="1">
    <citation type="submission" date="2017-06" db="EMBL/GenBank/DDBJ databases">
        <authorList>
            <person name="Kim H.J."/>
            <person name="Triplett B.A."/>
        </authorList>
    </citation>
    <scope>NUCLEOTIDE SEQUENCE [LARGE SCALE GENOMIC DNA]</scope>
    <source>
        <strain evidence="3 4">DSM 18704</strain>
    </source>
</reference>
<organism evidence="3 4">
    <name type="scientific">Granulicella rosea</name>
    <dbReference type="NCBI Taxonomy" id="474952"/>
    <lineage>
        <taxon>Bacteria</taxon>
        <taxon>Pseudomonadati</taxon>
        <taxon>Acidobacteriota</taxon>
        <taxon>Terriglobia</taxon>
        <taxon>Terriglobales</taxon>
        <taxon>Acidobacteriaceae</taxon>
        <taxon>Granulicella</taxon>
    </lineage>
</organism>
<keyword evidence="3" id="KW-0121">Carboxypeptidase</keyword>
<dbReference type="GO" id="GO:0009279">
    <property type="term" value="C:cell outer membrane"/>
    <property type="evidence" value="ECO:0007669"/>
    <property type="project" value="TreeGrafter"/>
</dbReference>
<evidence type="ECO:0000313" key="3">
    <source>
        <dbReference type="EMBL" id="SNT44105.1"/>
    </source>
</evidence>
<dbReference type="InterPro" id="IPR039426">
    <property type="entry name" value="TonB-dep_rcpt-like"/>
</dbReference>
<dbReference type="SUPFAM" id="SSF56935">
    <property type="entry name" value="Porins"/>
    <property type="match status" value="1"/>
</dbReference>
<dbReference type="RefSeq" id="WP_089410500.1">
    <property type="nucleotide sequence ID" value="NZ_FZOU01000018.1"/>
</dbReference>
<dbReference type="GO" id="GO:0044718">
    <property type="term" value="P:siderophore transmembrane transport"/>
    <property type="evidence" value="ECO:0007669"/>
    <property type="project" value="TreeGrafter"/>
</dbReference>
<evidence type="ECO:0000259" key="2">
    <source>
        <dbReference type="Pfam" id="PF25183"/>
    </source>
</evidence>
<dbReference type="Pfam" id="PF25183">
    <property type="entry name" value="OMP_b-brl_4"/>
    <property type="match status" value="1"/>
</dbReference>
<dbReference type="Proteomes" id="UP000198356">
    <property type="component" value="Unassembled WGS sequence"/>
</dbReference>
<feature type="chain" id="PRO_5012082746" evidence="1">
    <location>
        <begin position="23"/>
        <end position="1192"/>
    </location>
</feature>
<dbReference type="PANTHER" id="PTHR30069:SF46">
    <property type="entry name" value="OAR PROTEIN"/>
    <property type="match status" value="1"/>
</dbReference>
<keyword evidence="3" id="KW-0378">Hydrolase</keyword>
<feature type="domain" description="TonB-dependent transporter Oar-like beta-barrel" evidence="2">
    <location>
        <begin position="242"/>
        <end position="1185"/>
    </location>
</feature>
<feature type="signal peptide" evidence="1">
    <location>
        <begin position="1"/>
        <end position="22"/>
    </location>
</feature>